<dbReference type="Proteomes" id="UP000004394">
    <property type="component" value="Unassembled WGS sequence"/>
</dbReference>
<name>E0NRW1_9BACT</name>
<feature type="domain" description="Outer membrane protein beta-barrel" evidence="2">
    <location>
        <begin position="18"/>
        <end position="176"/>
    </location>
</feature>
<sequence length="219" mass="24553">MKRILLAAALLLSFMGVFAQAEEGDYTWQPRFGLSYSDFRGSDAKGYTPRIGFIGGIDFEYQAYEKWSTSGAILFNSQCVNADVADYSNSFIRMNYLQVPVLVNYYAAKGLAVKAGLQLSYLLNAKVCGKKDGRTEKVGITDRCNRIDIAIPIGVSYEYRNFVVEARYNAGLLKVFDKFFMGSSLQPVEKIYNSNFSLTIGYKFVMSGSEYDPIKVTTF</sequence>
<dbReference type="OrthoDB" id="947434at2"/>
<evidence type="ECO:0000256" key="1">
    <source>
        <dbReference type="SAM" id="SignalP"/>
    </source>
</evidence>
<comment type="caution">
    <text evidence="3">The sequence shown here is derived from an EMBL/GenBank/DDBJ whole genome shotgun (WGS) entry which is preliminary data.</text>
</comment>
<feature type="chain" id="PRO_5003138280" evidence="1">
    <location>
        <begin position="22"/>
        <end position="219"/>
    </location>
</feature>
<feature type="signal peptide" evidence="1">
    <location>
        <begin position="1"/>
        <end position="21"/>
    </location>
</feature>
<evidence type="ECO:0000313" key="4">
    <source>
        <dbReference type="Proteomes" id="UP000004394"/>
    </source>
</evidence>
<organism evidence="3 4">
    <name type="scientific">Hoylesella marshii DSM 16973 = JCM 13450</name>
    <dbReference type="NCBI Taxonomy" id="862515"/>
    <lineage>
        <taxon>Bacteria</taxon>
        <taxon>Pseudomonadati</taxon>
        <taxon>Bacteroidota</taxon>
        <taxon>Bacteroidia</taxon>
        <taxon>Bacteroidales</taxon>
        <taxon>Prevotellaceae</taxon>
        <taxon>Hoylesella</taxon>
    </lineage>
</organism>
<dbReference type="STRING" id="862515.HMPREF0658_0912"/>
<gene>
    <name evidence="3" type="ORF">HMPREF0658_0912</name>
</gene>
<dbReference type="Pfam" id="PF13568">
    <property type="entry name" value="OMP_b-brl_2"/>
    <property type="match status" value="1"/>
</dbReference>
<keyword evidence="1" id="KW-0732">Signal</keyword>
<protein>
    <submittedName>
        <fullName evidence="3">Outer membrane insertion signal domain protein</fullName>
    </submittedName>
</protein>
<evidence type="ECO:0000259" key="2">
    <source>
        <dbReference type="Pfam" id="PF13568"/>
    </source>
</evidence>
<dbReference type="EMBL" id="AEEI01000028">
    <property type="protein sequence ID" value="EFM02145.1"/>
    <property type="molecule type" value="Genomic_DNA"/>
</dbReference>
<dbReference type="eggNOG" id="COG3637">
    <property type="taxonomic scope" value="Bacteria"/>
</dbReference>
<evidence type="ECO:0000313" key="3">
    <source>
        <dbReference type="EMBL" id="EFM02145.1"/>
    </source>
</evidence>
<keyword evidence="4" id="KW-1185">Reference proteome</keyword>
<dbReference type="RefSeq" id="WP_006948794.1">
    <property type="nucleotide sequence ID" value="NZ_BAJI01000014.1"/>
</dbReference>
<proteinExistence type="predicted"/>
<accession>E0NRW1</accession>
<dbReference type="InterPro" id="IPR025665">
    <property type="entry name" value="Beta-barrel_OMP_2"/>
</dbReference>
<dbReference type="AlphaFoldDB" id="E0NRW1"/>
<reference evidence="3" key="1">
    <citation type="submission" date="2010-07" db="EMBL/GenBank/DDBJ databases">
        <authorList>
            <person name="Muzny D."/>
            <person name="Qin X."/>
            <person name="Deng J."/>
            <person name="Jiang H."/>
            <person name="Liu Y."/>
            <person name="Qu J."/>
            <person name="Song X.-Z."/>
            <person name="Zhang L."/>
            <person name="Thornton R."/>
            <person name="Coyle M."/>
            <person name="Francisco L."/>
            <person name="Jackson L."/>
            <person name="Javaid M."/>
            <person name="Korchina V."/>
            <person name="Kovar C."/>
            <person name="Mata R."/>
            <person name="Mathew T."/>
            <person name="Ngo R."/>
            <person name="Nguyen L."/>
            <person name="Nguyen N."/>
            <person name="Okwuonu G."/>
            <person name="Ongeri F."/>
            <person name="Pham C."/>
            <person name="Simmons D."/>
            <person name="Wilczek-Boney K."/>
            <person name="Hale W."/>
            <person name="Jakkamsetti A."/>
            <person name="Pham P."/>
            <person name="Ruth R."/>
            <person name="San Lucas F."/>
            <person name="Warren J."/>
            <person name="Zhang J."/>
            <person name="Zhao Z."/>
            <person name="Zhou C."/>
            <person name="Zhu D."/>
            <person name="Lee S."/>
            <person name="Bess C."/>
            <person name="Blankenburg K."/>
            <person name="Forbes L."/>
            <person name="Fu Q."/>
            <person name="Gubbala S."/>
            <person name="Hirani K."/>
            <person name="Jayaseelan J.C."/>
            <person name="Lara F."/>
            <person name="Munidasa M."/>
            <person name="Palculict T."/>
            <person name="Patil S."/>
            <person name="Pu L.-L."/>
            <person name="Saada N."/>
            <person name="Tang L."/>
            <person name="Weissenberger G."/>
            <person name="Zhu Y."/>
            <person name="Hemphill L."/>
            <person name="Shang Y."/>
            <person name="Youmans B."/>
            <person name="Ayvaz T."/>
            <person name="Ross M."/>
            <person name="Santibanez J."/>
            <person name="Aqrawi P."/>
            <person name="Gross S."/>
            <person name="Joshi V."/>
            <person name="Fowler G."/>
            <person name="Nazareth L."/>
            <person name="Reid J."/>
            <person name="Worley K."/>
            <person name="Petrosino J."/>
            <person name="Highlander S."/>
            <person name="Gibbs R."/>
        </authorList>
    </citation>
    <scope>NUCLEOTIDE SEQUENCE [LARGE SCALE GENOMIC DNA]</scope>
    <source>
        <strain evidence="3">DSM 16973</strain>
    </source>
</reference>
<dbReference type="HOGENOM" id="CLU_082049_0_0_10"/>
<dbReference type="BioCyc" id="PMAR862515-HMP:GMOO-927-MONOMER"/>